<feature type="transmembrane region" description="Helical" evidence="17">
    <location>
        <begin position="107"/>
        <end position="126"/>
    </location>
</feature>
<keyword evidence="14 17" id="KW-0496">Mitochondrion</keyword>
<keyword evidence="7 17" id="KW-0812">Transmembrane</keyword>
<feature type="transmembrane region" description="Helical" evidence="17">
    <location>
        <begin position="410"/>
        <end position="433"/>
    </location>
</feature>
<evidence type="ECO:0000256" key="11">
    <source>
        <dbReference type="ARBA" id="ARBA00022989"/>
    </source>
</evidence>
<feature type="transmembrane region" description="Helical" evidence="17">
    <location>
        <begin position="237"/>
        <end position="255"/>
    </location>
</feature>
<sequence length="553" mass="63134">MFLIWGVLLMIFSLLFFIYGVWFLMSFKINVFEYYAVVLGNFEIKFYFLFDWISLLFASVVMFISSMVIIYSHDYMFFEKTKNYFCYMVLLFVGSMVLMIVSPNLLMILLGWDGLGLVSYCLVIYYQNYKSDSAGMITVMMNRVGDVFILLSLILVLNFGSYDFFVFKGMFYVTGFMLIIAGMTKSAQIPFSAWLPAAMAAPTPVSSLVHSSTLVTAGVYLLIRLNLLFSVSHFCKFLLYLALLTMVMSGIGAMLETDLKKIIALSTLSQLGLMMVILSLGKVDLAFFHLLTHALFKAMLFLCAGFMIHSSLGHQDIRFMGIFFLTSPMISGAFCLANMSLFGVPFLSGFYSKDMILEYIYFMESNWVVIYLMILATVFTVMYSLRVMFYSMWKSGVKMVDFSYHWSNWMGIPIFIMGVLVLVFGSMLSWILVFEDGSYIISFPVKLINVLIVFLGCWGVSVLYLGKIGLMNLKKLNFFLGSMWFLSMVSGGATVKTLKMGFFLYKEDNGWLEEIGPQGLYKLNSFLSIIVQWVQMISVKNLLFFFLVCMLLL</sequence>
<feature type="transmembrane region" description="Helical" evidence="17">
    <location>
        <begin position="320"/>
        <end position="347"/>
    </location>
</feature>
<feature type="transmembrane region" description="Helical" evidence="17">
    <location>
        <begin position="367"/>
        <end position="389"/>
    </location>
</feature>
<evidence type="ECO:0000256" key="15">
    <source>
        <dbReference type="ARBA" id="ARBA00023136"/>
    </source>
</evidence>
<dbReference type="GeneID" id="38341667"/>
<keyword evidence="11 17" id="KW-1133">Transmembrane helix</keyword>
<evidence type="ECO:0000259" key="18">
    <source>
        <dbReference type="Pfam" id="PF00361"/>
    </source>
</evidence>
<feature type="transmembrane region" description="Helical" evidence="17">
    <location>
        <begin position="478"/>
        <end position="505"/>
    </location>
</feature>
<evidence type="ECO:0000259" key="19">
    <source>
        <dbReference type="Pfam" id="PF00662"/>
    </source>
</evidence>
<feature type="transmembrane region" description="Helical" evidence="17">
    <location>
        <begin position="525"/>
        <end position="552"/>
    </location>
</feature>
<evidence type="ECO:0000256" key="2">
    <source>
        <dbReference type="ARBA" id="ARBA00004448"/>
    </source>
</evidence>
<dbReference type="PANTHER" id="PTHR42829:SF2">
    <property type="entry name" value="NADH-UBIQUINONE OXIDOREDUCTASE CHAIN 5"/>
    <property type="match status" value="1"/>
</dbReference>
<feature type="domain" description="NADH-Ubiquinone oxidoreductase (complex I) chain 5 N-terminal" evidence="19">
    <location>
        <begin position="39"/>
        <end position="82"/>
    </location>
</feature>
<evidence type="ECO:0000256" key="8">
    <source>
        <dbReference type="ARBA" id="ARBA00022792"/>
    </source>
</evidence>
<dbReference type="EMBL" id="MG593161">
    <property type="protein sequence ID" value="AYN59505.1"/>
    <property type="molecule type" value="Genomic_DNA"/>
</dbReference>
<keyword evidence="10" id="KW-0249">Electron transport</keyword>
<dbReference type="GO" id="GO:0015990">
    <property type="term" value="P:electron transport coupled proton transport"/>
    <property type="evidence" value="ECO:0007669"/>
    <property type="project" value="TreeGrafter"/>
</dbReference>
<dbReference type="InterPro" id="IPR010934">
    <property type="entry name" value="NADH_DH_su5_C"/>
</dbReference>
<comment type="function">
    <text evidence="17">Core subunit of the mitochondrial membrane respiratory chain NADH dehydrogenase (Complex I) which catalyzes electron transfer from NADH through the respiratory chain, using ubiquinone as an electron acceptor. Essential for the catalytic activity and assembly of complex I.</text>
</comment>
<keyword evidence="8" id="KW-0999">Mitochondrion inner membrane</keyword>
<accession>A0A3G2KJX0</accession>
<feature type="transmembrane region" description="Helical" evidence="17">
    <location>
        <begin position="171"/>
        <end position="195"/>
    </location>
</feature>
<feature type="transmembrane region" description="Helical" evidence="17">
    <location>
        <begin position="147"/>
        <end position="165"/>
    </location>
</feature>
<comment type="function">
    <text evidence="1">Core subunit of the mitochondrial membrane respiratory chain NADH dehydrogenase (Complex I) that is believed to belong to the minimal assembly required for catalysis. Complex I functions in the transfer of electrons from NADH to the respiratory chain. The immediate electron acceptor for the enzyme is believed to be ubiquinone.</text>
</comment>
<keyword evidence="12 17" id="KW-0520">NAD</keyword>
<evidence type="ECO:0000256" key="12">
    <source>
        <dbReference type="ARBA" id="ARBA00023027"/>
    </source>
</evidence>
<dbReference type="GO" id="GO:0003954">
    <property type="term" value="F:NADH dehydrogenase activity"/>
    <property type="evidence" value="ECO:0007669"/>
    <property type="project" value="TreeGrafter"/>
</dbReference>
<evidence type="ECO:0000256" key="4">
    <source>
        <dbReference type="ARBA" id="ARBA00021096"/>
    </source>
</evidence>
<dbReference type="EC" id="7.1.1.2" evidence="3 17"/>
<dbReference type="AlphaFoldDB" id="A0A3G2KJX0"/>
<evidence type="ECO:0000256" key="5">
    <source>
        <dbReference type="ARBA" id="ARBA00022448"/>
    </source>
</evidence>
<feature type="transmembrane region" description="Helical" evidence="17">
    <location>
        <begin position="47"/>
        <end position="72"/>
    </location>
</feature>
<evidence type="ECO:0000313" key="21">
    <source>
        <dbReference type="EMBL" id="AYN59505.1"/>
    </source>
</evidence>
<dbReference type="CTD" id="38341667"/>
<feature type="transmembrane region" description="Helical" evidence="17">
    <location>
        <begin position="439"/>
        <end position="466"/>
    </location>
</feature>
<dbReference type="InterPro" id="IPR001750">
    <property type="entry name" value="ND/Mrp_TM"/>
</dbReference>
<evidence type="ECO:0000256" key="1">
    <source>
        <dbReference type="ARBA" id="ARBA00003257"/>
    </source>
</evidence>
<feature type="domain" description="NADH dehydrogenase subunit 5 C-terminal" evidence="20">
    <location>
        <begin position="383"/>
        <end position="553"/>
    </location>
</feature>
<keyword evidence="5 17" id="KW-0813">Transport</keyword>
<protein>
    <recommendedName>
        <fullName evidence="4 17">NADH-ubiquinone oxidoreductase chain 5</fullName>
        <ecNumber evidence="3 17">7.1.1.2</ecNumber>
    </recommendedName>
</protein>
<feature type="transmembrane region" description="Helical" evidence="17">
    <location>
        <begin position="7"/>
        <end position="27"/>
    </location>
</feature>
<feature type="transmembrane region" description="Helical" evidence="17">
    <location>
        <begin position="84"/>
        <end position="101"/>
    </location>
</feature>
<evidence type="ECO:0000256" key="17">
    <source>
        <dbReference type="RuleBase" id="RU003404"/>
    </source>
</evidence>
<evidence type="ECO:0000256" key="6">
    <source>
        <dbReference type="ARBA" id="ARBA00022660"/>
    </source>
</evidence>
<keyword evidence="6" id="KW-0679">Respiratory chain</keyword>
<dbReference type="GO" id="GO:0042773">
    <property type="term" value="P:ATP synthesis coupled electron transport"/>
    <property type="evidence" value="ECO:0007669"/>
    <property type="project" value="InterPro"/>
</dbReference>
<feature type="domain" description="NADH:quinone oxidoreductase/Mrp antiporter transmembrane" evidence="18">
    <location>
        <begin position="102"/>
        <end position="380"/>
    </location>
</feature>
<dbReference type="InterPro" id="IPR001516">
    <property type="entry name" value="Proton_antipo_N"/>
</dbReference>
<proteinExistence type="inferred from homology"/>
<comment type="subcellular location">
    <subcellularLocation>
        <location evidence="2">Mitochondrion inner membrane</location>
        <topology evidence="2">Multi-pass membrane protein</topology>
    </subcellularLocation>
</comment>
<dbReference type="Pfam" id="PF00662">
    <property type="entry name" value="Proton_antipo_N"/>
    <property type="match status" value="1"/>
</dbReference>
<geneLocation type="mitochondrion" evidence="21"/>
<dbReference type="InterPro" id="IPR003945">
    <property type="entry name" value="NU5C-like"/>
</dbReference>
<evidence type="ECO:0000259" key="20">
    <source>
        <dbReference type="Pfam" id="PF06455"/>
    </source>
</evidence>
<dbReference type="RefSeq" id="YP_009537773.1">
    <property type="nucleotide sequence ID" value="NC_039857.1"/>
</dbReference>
<organism evidence="21">
    <name type="scientific">Ornithodoros coriaceus</name>
    <name type="common">Soft tick</name>
    <name type="synonym">Argasid tick</name>
    <dbReference type="NCBI Taxonomy" id="92741"/>
    <lineage>
        <taxon>Eukaryota</taxon>
        <taxon>Metazoa</taxon>
        <taxon>Ecdysozoa</taxon>
        <taxon>Arthropoda</taxon>
        <taxon>Chelicerata</taxon>
        <taxon>Arachnida</taxon>
        <taxon>Acari</taxon>
        <taxon>Parasitiformes</taxon>
        <taxon>Ixodida</taxon>
        <taxon>Ixodoidea</taxon>
        <taxon>Argasidae</taxon>
        <taxon>Ornithodorinae</taxon>
        <taxon>Ornithodoros</taxon>
    </lineage>
</organism>
<dbReference type="PRINTS" id="PR01434">
    <property type="entry name" value="NADHDHGNASE5"/>
</dbReference>
<feature type="transmembrane region" description="Helical" evidence="17">
    <location>
        <begin position="262"/>
        <end position="280"/>
    </location>
</feature>
<evidence type="ECO:0000256" key="13">
    <source>
        <dbReference type="ARBA" id="ARBA00023075"/>
    </source>
</evidence>
<evidence type="ECO:0000256" key="10">
    <source>
        <dbReference type="ARBA" id="ARBA00022982"/>
    </source>
</evidence>
<feature type="transmembrane region" description="Helical" evidence="17">
    <location>
        <begin position="207"/>
        <end position="225"/>
    </location>
</feature>
<evidence type="ECO:0000256" key="3">
    <source>
        <dbReference type="ARBA" id="ARBA00012944"/>
    </source>
</evidence>
<keyword evidence="15 17" id="KW-0472">Membrane</keyword>
<feature type="transmembrane region" description="Helical" evidence="17">
    <location>
        <begin position="286"/>
        <end position="308"/>
    </location>
</feature>
<evidence type="ECO:0000256" key="7">
    <source>
        <dbReference type="ARBA" id="ARBA00022692"/>
    </source>
</evidence>
<comment type="similarity">
    <text evidence="17">Belongs to the complex I subunit 5 family.</text>
</comment>
<evidence type="ECO:0000256" key="14">
    <source>
        <dbReference type="ARBA" id="ARBA00023128"/>
    </source>
</evidence>
<evidence type="ECO:0000256" key="16">
    <source>
        <dbReference type="ARBA" id="ARBA00049551"/>
    </source>
</evidence>
<comment type="catalytic activity">
    <reaction evidence="16 17">
        <text>a ubiquinone + NADH + 5 H(+)(in) = a ubiquinol + NAD(+) + 4 H(+)(out)</text>
        <dbReference type="Rhea" id="RHEA:29091"/>
        <dbReference type="Rhea" id="RHEA-COMP:9565"/>
        <dbReference type="Rhea" id="RHEA-COMP:9566"/>
        <dbReference type="ChEBI" id="CHEBI:15378"/>
        <dbReference type="ChEBI" id="CHEBI:16389"/>
        <dbReference type="ChEBI" id="CHEBI:17976"/>
        <dbReference type="ChEBI" id="CHEBI:57540"/>
        <dbReference type="ChEBI" id="CHEBI:57945"/>
        <dbReference type="EC" id="7.1.1.2"/>
    </reaction>
</comment>
<dbReference type="Pfam" id="PF00361">
    <property type="entry name" value="Proton_antipo_M"/>
    <property type="match status" value="1"/>
</dbReference>
<dbReference type="GO" id="GO:0008137">
    <property type="term" value="F:NADH dehydrogenase (ubiquinone) activity"/>
    <property type="evidence" value="ECO:0007669"/>
    <property type="project" value="UniProtKB-EC"/>
</dbReference>
<keyword evidence="9" id="KW-1278">Translocase</keyword>
<name>A0A3G2KJX0_ORNCO</name>
<dbReference type="Pfam" id="PF06455">
    <property type="entry name" value="NADH5_C"/>
    <property type="match status" value="1"/>
</dbReference>
<dbReference type="PANTHER" id="PTHR42829">
    <property type="entry name" value="NADH-UBIQUINONE OXIDOREDUCTASE CHAIN 5"/>
    <property type="match status" value="1"/>
</dbReference>
<dbReference type="GO" id="GO:0005743">
    <property type="term" value="C:mitochondrial inner membrane"/>
    <property type="evidence" value="ECO:0007669"/>
    <property type="project" value="UniProtKB-SubCell"/>
</dbReference>
<reference evidence="21" key="1">
    <citation type="journal article" date="2019" name="Ticks Tick Borne Dis.">
        <title>Argasid and ixodid systematics: Implications for soft tick evolution and systematics, with a new argasid species list.</title>
        <authorList>
            <person name="Mans B.J."/>
            <person name="Featherston J."/>
            <person name="Kvas M."/>
            <person name="Pillay K.A."/>
            <person name="de Klerk D.G."/>
            <person name="Pienaar R."/>
            <person name="de Castro M.H."/>
            <person name="Schwan T.G."/>
            <person name="Lopez J.E."/>
            <person name="Teel P."/>
            <person name="Perez de Leon A.A."/>
            <person name="Sonenshine D.E."/>
            <person name="Egekwu N.I."/>
            <person name="Bakkes D.K."/>
            <person name="Heyne H."/>
            <person name="Kanduma E.G."/>
            <person name="Nyangiwe N."/>
            <person name="Bouattour A."/>
            <person name="Latif A.A."/>
        </authorList>
    </citation>
    <scope>NUCLEOTIDE SEQUENCE</scope>
    <source>
        <strain evidence="21">California</strain>
    </source>
</reference>
<evidence type="ECO:0000256" key="9">
    <source>
        <dbReference type="ARBA" id="ARBA00022967"/>
    </source>
</evidence>
<keyword evidence="13 17" id="KW-0830">Ubiquinone</keyword>